<dbReference type="InterPro" id="IPR050953">
    <property type="entry name" value="N4_N6_ade-DNA_methylase"/>
</dbReference>
<dbReference type="Proteomes" id="UP000199170">
    <property type="component" value="Unassembled WGS sequence"/>
</dbReference>
<dbReference type="PANTHER" id="PTHR33841">
    <property type="entry name" value="DNA METHYLTRANSFERASE YEEA-RELATED"/>
    <property type="match status" value="1"/>
</dbReference>
<evidence type="ECO:0000313" key="6">
    <source>
        <dbReference type="EMBL" id="SDY35875.1"/>
    </source>
</evidence>
<proteinExistence type="predicted"/>
<dbReference type="GO" id="GO:0008170">
    <property type="term" value="F:N-methyltransferase activity"/>
    <property type="evidence" value="ECO:0007669"/>
    <property type="project" value="InterPro"/>
</dbReference>
<feature type="domain" description="Type II methyltransferase M.Eco57I C-terminal" evidence="5">
    <location>
        <begin position="571"/>
        <end position="804"/>
    </location>
</feature>
<protein>
    <submittedName>
        <fullName evidence="6">N-6 DNA Methylase</fullName>
    </submittedName>
</protein>
<keyword evidence="1 6" id="KW-0489">Methyltransferase</keyword>
<accession>A0A1H3J8F8</accession>
<keyword evidence="7" id="KW-1185">Reference proteome</keyword>
<dbReference type="RefSeq" id="WP_089768766.1">
    <property type="nucleotide sequence ID" value="NZ_FNPB01000012.1"/>
</dbReference>
<feature type="domain" description="DNA methylase adenine-specific" evidence="4">
    <location>
        <begin position="273"/>
        <end position="514"/>
    </location>
</feature>
<dbReference type="AlphaFoldDB" id="A0A1H3J8F8"/>
<dbReference type="Pfam" id="PF02384">
    <property type="entry name" value="N6_Mtase"/>
    <property type="match status" value="1"/>
</dbReference>
<dbReference type="InterPro" id="IPR054520">
    <property type="entry name" value="M_Eco57I_C"/>
</dbReference>
<dbReference type="PANTHER" id="PTHR33841:SF5">
    <property type="entry name" value="DNA METHYLASE (MODIFICATION METHYLASE) (METHYLTRANSFERASE)-RELATED"/>
    <property type="match status" value="1"/>
</dbReference>
<dbReference type="STRING" id="660517.SAMN04487946_11261"/>
<dbReference type="SUPFAM" id="SSF53335">
    <property type="entry name" value="S-adenosyl-L-methionine-dependent methyltransferases"/>
    <property type="match status" value="1"/>
</dbReference>
<evidence type="ECO:0000313" key="7">
    <source>
        <dbReference type="Proteomes" id="UP000199170"/>
    </source>
</evidence>
<organism evidence="6 7">
    <name type="scientific">Halobellus clavatus</name>
    <dbReference type="NCBI Taxonomy" id="660517"/>
    <lineage>
        <taxon>Archaea</taxon>
        <taxon>Methanobacteriati</taxon>
        <taxon>Methanobacteriota</taxon>
        <taxon>Stenosarchaea group</taxon>
        <taxon>Halobacteria</taxon>
        <taxon>Halobacteriales</taxon>
        <taxon>Haloferacaceae</taxon>
        <taxon>Halobellus</taxon>
    </lineage>
</organism>
<keyword evidence="2" id="KW-0808">Transferase</keyword>
<evidence type="ECO:0000256" key="3">
    <source>
        <dbReference type="ARBA" id="ARBA00022691"/>
    </source>
</evidence>
<evidence type="ECO:0000256" key="2">
    <source>
        <dbReference type="ARBA" id="ARBA00022679"/>
    </source>
</evidence>
<dbReference type="Gene3D" id="3.40.50.150">
    <property type="entry name" value="Vaccinia Virus protein VP39"/>
    <property type="match status" value="1"/>
</dbReference>
<dbReference type="InterPro" id="IPR029063">
    <property type="entry name" value="SAM-dependent_MTases_sf"/>
</dbReference>
<dbReference type="InterPro" id="IPR003356">
    <property type="entry name" value="DNA_methylase_A-5"/>
</dbReference>
<name>A0A1H3J8F8_9EURY</name>
<dbReference type="GO" id="GO:0003677">
    <property type="term" value="F:DNA binding"/>
    <property type="evidence" value="ECO:0007669"/>
    <property type="project" value="InterPro"/>
</dbReference>
<dbReference type="OrthoDB" id="297716at2157"/>
<evidence type="ECO:0000256" key="1">
    <source>
        <dbReference type="ARBA" id="ARBA00022603"/>
    </source>
</evidence>
<keyword evidence="3" id="KW-0949">S-adenosyl-L-methionine</keyword>
<sequence length="841" mass="94925">MVKMGDSALAERVRRLIAQEFDYVNGVFEADDYLLVVLDHHETEGWAEEESLPEAYNHRDVYVLEVTSGGNIRVSSGPQGEPIPDQILLETIGTIEDVDRNLVSQIEDLISTYREFDGERQAKELHNWIHRTRRDLLTAFAEEIDPNGSMDRSTVEEIGWQVPDRHTLQEFLQLAAATITNRLAFAVVLDRRGIRRPGRSLDQVETGAEILKSMLTLGEVLRPQSDAETSLYFRLLKDAGPAKEKLQQNVDLLRDLEIAGLGNDVIKTAFQEANAEAQRAALGNYLTPEEARFALSWYVITDGNEWVLDPTCGSGGLLSAAFEVKANEEASASLSDIYGVDIEPYATELAGITLFLQHGKGLEIVPQIYRADFRDAKIEGSALKNFNTNRDGTRFELPQTDVILCDPPRLSPGQLDTDAQKSIIETIPHLSKRTEPALYFVSRALEFLKSGGRAGFYLPTGWLTQSSAEDFRAFLLENFAIDGLLRMESGHTQEESAVLLFLRKQRPQQNCMAFESHQNTTDLEYTTGTAGSLPEQLEESERKFDQKEIVADESWWQYFKAPPVYFEWKERTTATLDEFCSIQIGAISGANDFFYFREGDNWRSKLDDYVRDALVETVNQDMFRTSDAKLQGVLWVPDEVVEGTDPEMEDTEILDTIANQEDEALADYLKTGLEQRYHERSTLDRREYWFQLPSQEAPDIVLPRIASSTTRAIYVDREVYISSQYLGLQVDHEKLDAQVEDEVVTKAITALLNSSPVKFDLYARSTRSGSGLVQATVGDLENLELPDLTELSEEEWSGLADQFERFAAENSAQAQEELDRHVANLAGIDRYGVFWDCLPSE</sequence>
<dbReference type="EMBL" id="FNPB01000012">
    <property type="protein sequence ID" value="SDY35875.1"/>
    <property type="molecule type" value="Genomic_DNA"/>
</dbReference>
<reference evidence="7" key="1">
    <citation type="submission" date="2016-10" db="EMBL/GenBank/DDBJ databases">
        <authorList>
            <person name="Varghese N."/>
            <person name="Submissions S."/>
        </authorList>
    </citation>
    <scope>NUCLEOTIDE SEQUENCE [LARGE SCALE GENOMIC DNA]</scope>
    <source>
        <strain evidence="7">CGMCC 1.10118</strain>
    </source>
</reference>
<evidence type="ECO:0000259" key="5">
    <source>
        <dbReference type="Pfam" id="PF22837"/>
    </source>
</evidence>
<dbReference type="Pfam" id="PF22837">
    <property type="entry name" value="M_Eco57I_C"/>
    <property type="match status" value="1"/>
</dbReference>
<gene>
    <name evidence="6" type="ORF">SAMN04487946_11261</name>
</gene>
<dbReference type="PRINTS" id="PR00507">
    <property type="entry name" value="N12N6MTFRASE"/>
</dbReference>
<dbReference type="GO" id="GO:0032259">
    <property type="term" value="P:methylation"/>
    <property type="evidence" value="ECO:0007669"/>
    <property type="project" value="UniProtKB-KW"/>
</dbReference>
<evidence type="ECO:0000259" key="4">
    <source>
        <dbReference type="Pfam" id="PF02384"/>
    </source>
</evidence>